<name>A0A067Q2I3_9AGAM</name>
<dbReference type="AlphaFoldDB" id="A0A067Q2I3"/>
<feature type="compositionally biased region" description="Polar residues" evidence="1">
    <location>
        <begin position="30"/>
        <end position="54"/>
    </location>
</feature>
<feature type="region of interest" description="Disordered" evidence="1">
    <location>
        <begin position="111"/>
        <end position="297"/>
    </location>
</feature>
<feature type="compositionally biased region" description="Polar residues" evidence="1">
    <location>
        <begin position="265"/>
        <end position="284"/>
    </location>
</feature>
<evidence type="ECO:0000313" key="2">
    <source>
        <dbReference type="EMBL" id="KDQ60350.1"/>
    </source>
</evidence>
<accession>A0A067Q2I3</accession>
<sequence>MSLAVSSFPDASFRTPSPENLISDYERALQGTSPRVTRQGCSRSPSPGNHTMPTSPELASHRSATRVHRPQPNLPYISTTSQHPTVACMVIPPTPSIPAVTTKQSIRELGLGGVSFPPIPQISPTRTSSGSPSKYDTERELGGAGFEPRKKRSSEKERKVRALPPVPHPNYGSSSFEKTRTKENTLQPEVVNRARSKSLSPSRFPEQPVRRPPPPLDSLDRDRTRTLSSQSQSQDVGSRPTRPSMTRKIPPTIDTPLPSKYPNAPSRQNNSRPRTASSHGSTHQLHPHSSAFEEKKTSELMVITQEAGSDIWEEVHIIDIIPRLRELRAAV</sequence>
<proteinExistence type="predicted"/>
<dbReference type="Proteomes" id="UP000027265">
    <property type="component" value="Unassembled WGS sequence"/>
</dbReference>
<reference evidence="3" key="1">
    <citation type="journal article" date="2014" name="Proc. Natl. Acad. Sci. U.S.A.">
        <title>Extensive sampling of basidiomycete genomes demonstrates inadequacy of the white-rot/brown-rot paradigm for wood decay fungi.</title>
        <authorList>
            <person name="Riley R."/>
            <person name="Salamov A.A."/>
            <person name="Brown D.W."/>
            <person name="Nagy L.G."/>
            <person name="Floudas D."/>
            <person name="Held B.W."/>
            <person name="Levasseur A."/>
            <person name="Lombard V."/>
            <person name="Morin E."/>
            <person name="Otillar R."/>
            <person name="Lindquist E.A."/>
            <person name="Sun H."/>
            <person name="LaButti K.M."/>
            <person name="Schmutz J."/>
            <person name="Jabbour D."/>
            <person name="Luo H."/>
            <person name="Baker S.E."/>
            <person name="Pisabarro A.G."/>
            <person name="Walton J.D."/>
            <person name="Blanchette R.A."/>
            <person name="Henrissat B."/>
            <person name="Martin F."/>
            <person name="Cullen D."/>
            <person name="Hibbett D.S."/>
            <person name="Grigoriev I.V."/>
        </authorList>
    </citation>
    <scope>NUCLEOTIDE SEQUENCE [LARGE SCALE GENOMIC DNA]</scope>
    <source>
        <strain evidence="3">MUCL 33604</strain>
    </source>
</reference>
<evidence type="ECO:0000256" key="1">
    <source>
        <dbReference type="SAM" id="MobiDB-lite"/>
    </source>
</evidence>
<evidence type="ECO:0000313" key="3">
    <source>
        <dbReference type="Proteomes" id="UP000027265"/>
    </source>
</evidence>
<dbReference type="EMBL" id="KL197714">
    <property type="protein sequence ID" value="KDQ60350.1"/>
    <property type="molecule type" value="Genomic_DNA"/>
</dbReference>
<feature type="region of interest" description="Disordered" evidence="1">
    <location>
        <begin position="1"/>
        <end position="79"/>
    </location>
</feature>
<dbReference type="InParanoid" id="A0A067Q2I3"/>
<feature type="compositionally biased region" description="Polar residues" evidence="1">
    <location>
        <begin position="122"/>
        <end position="134"/>
    </location>
</feature>
<dbReference type="HOGENOM" id="CLU_839549_0_0_1"/>
<gene>
    <name evidence="2" type="ORF">JAAARDRAFT_56256</name>
</gene>
<organism evidence="2 3">
    <name type="scientific">Jaapia argillacea MUCL 33604</name>
    <dbReference type="NCBI Taxonomy" id="933084"/>
    <lineage>
        <taxon>Eukaryota</taxon>
        <taxon>Fungi</taxon>
        <taxon>Dikarya</taxon>
        <taxon>Basidiomycota</taxon>
        <taxon>Agaricomycotina</taxon>
        <taxon>Agaricomycetes</taxon>
        <taxon>Agaricomycetidae</taxon>
        <taxon>Jaapiales</taxon>
        <taxon>Jaapiaceae</taxon>
        <taxon>Jaapia</taxon>
    </lineage>
</organism>
<protein>
    <submittedName>
        <fullName evidence="2">Uncharacterized protein</fullName>
    </submittedName>
</protein>
<keyword evidence="3" id="KW-1185">Reference proteome</keyword>